<keyword evidence="6 9" id="KW-0812">Transmembrane</keyword>
<feature type="transmembrane region" description="Helical" evidence="9">
    <location>
        <begin position="52"/>
        <end position="77"/>
    </location>
</feature>
<proteinExistence type="inferred from homology"/>
<sequence length="350" mass="37090">MTDHTPRLIDEPVVGSAQPAAVGTLADIPPVPGAGLPSAGGEKARVRLGDRLFSTLASGAGLFIVVLIGLVAAFLVIRAIPAITSDKVNFLTSRDWDVDGPVLRFGVLPLLWVTVLISLLAMVLAVPVAIGIALFISQYAQRRVARPVAYVIDLLAAIPSIIYGIWGIAVLAPKIQPVADFFTGHLGWFPLFKDYNVRGGTIFTGGVVLAVMILPIITAVCRDVFERTPRANIEAAWALGSTRWEMIRLAVLPYGRPGVVSGAMLGLGRALGETIAISLILSKVANTGPFSFSLFNGGETFASKIANNSSEFNSPQQTGAYIVAGLVLFVLTFAVNAAARAVVNRRREFS</sequence>
<organism evidence="12 13">
    <name type="scientific">Jatrophihabitans lederbergiae</name>
    <dbReference type="NCBI Taxonomy" id="3075547"/>
    <lineage>
        <taxon>Bacteria</taxon>
        <taxon>Bacillati</taxon>
        <taxon>Actinomycetota</taxon>
        <taxon>Actinomycetes</taxon>
        <taxon>Jatrophihabitantales</taxon>
        <taxon>Jatrophihabitantaceae</taxon>
        <taxon>Jatrophihabitans</taxon>
    </lineage>
</organism>
<dbReference type="CDD" id="cd06261">
    <property type="entry name" value="TM_PBP2"/>
    <property type="match status" value="1"/>
</dbReference>
<feature type="transmembrane region" description="Helical" evidence="9">
    <location>
        <begin position="148"/>
        <end position="172"/>
    </location>
</feature>
<comment type="function">
    <text evidence="10">Part of the binding-protein-dependent transport system for phosphate; probably responsible for the translocation of the substrate across the membrane.</text>
</comment>
<evidence type="ECO:0000256" key="4">
    <source>
        <dbReference type="ARBA" id="ARBA00022475"/>
    </source>
</evidence>
<evidence type="ECO:0000256" key="5">
    <source>
        <dbReference type="ARBA" id="ARBA00022592"/>
    </source>
</evidence>
<comment type="subcellular location">
    <subcellularLocation>
        <location evidence="1 9">Cell membrane</location>
        <topology evidence="1 9">Multi-pass membrane protein</topology>
    </subcellularLocation>
</comment>
<name>A0ABU2JDU3_9ACTN</name>
<evidence type="ECO:0000256" key="2">
    <source>
        <dbReference type="ARBA" id="ARBA00007069"/>
    </source>
</evidence>
<dbReference type="EMBL" id="JAVREH010000030">
    <property type="protein sequence ID" value="MDT0263157.1"/>
    <property type="molecule type" value="Genomic_DNA"/>
</dbReference>
<evidence type="ECO:0000256" key="8">
    <source>
        <dbReference type="ARBA" id="ARBA00023136"/>
    </source>
</evidence>
<evidence type="ECO:0000313" key="12">
    <source>
        <dbReference type="EMBL" id="MDT0263157.1"/>
    </source>
</evidence>
<keyword evidence="7 9" id="KW-1133">Transmembrane helix</keyword>
<keyword evidence="3 9" id="KW-0813">Transport</keyword>
<feature type="transmembrane region" description="Helical" evidence="9">
    <location>
        <begin position="258"/>
        <end position="281"/>
    </location>
</feature>
<evidence type="ECO:0000256" key="6">
    <source>
        <dbReference type="ARBA" id="ARBA00022692"/>
    </source>
</evidence>
<keyword evidence="13" id="KW-1185">Reference proteome</keyword>
<dbReference type="SUPFAM" id="SSF161098">
    <property type="entry name" value="MetI-like"/>
    <property type="match status" value="1"/>
</dbReference>
<evidence type="ECO:0000256" key="7">
    <source>
        <dbReference type="ARBA" id="ARBA00022989"/>
    </source>
</evidence>
<feature type="transmembrane region" description="Helical" evidence="9">
    <location>
        <begin position="320"/>
        <end position="343"/>
    </location>
</feature>
<dbReference type="InterPro" id="IPR000515">
    <property type="entry name" value="MetI-like"/>
</dbReference>
<dbReference type="PANTHER" id="PTHR30425">
    <property type="entry name" value="PHOSPHATE TRANSPORT SYSTEM PERMEASE PROTEIN PST"/>
    <property type="match status" value="1"/>
</dbReference>
<dbReference type="PROSITE" id="PS50928">
    <property type="entry name" value="ABC_TM1"/>
    <property type="match status" value="1"/>
</dbReference>
<evidence type="ECO:0000313" key="13">
    <source>
        <dbReference type="Proteomes" id="UP001183176"/>
    </source>
</evidence>
<gene>
    <name evidence="12" type="primary">pstC</name>
    <name evidence="12" type="ORF">RM423_17355</name>
</gene>
<comment type="caution">
    <text evidence="12">The sequence shown here is derived from an EMBL/GenBank/DDBJ whole genome shotgun (WGS) entry which is preliminary data.</text>
</comment>
<protein>
    <recommendedName>
        <fullName evidence="10">Phosphate transport system permease protein</fullName>
    </recommendedName>
</protein>
<keyword evidence="4 10" id="KW-1003">Cell membrane</keyword>
<evidence type="ECO:0000256" key="10">
    <source>
        <dbReference type="RuleBase" id="RU363054"/>
    </source>
</evidence>
<comment type="similarity">
    <text evidence="2 10">Belongs to the binding-protein-dependent transport system permease family. CysTW subfamily.</text>
</comment>
<keyword evidence="5 10" id="KW-0592">Phosphate transport</keyword>
<evidence type="ECO:0000256" key="3">
    <source>
        <dbReference type="ARBA" id="ARBA00022448"/>
    </source>
</evidence>
<dbReference type="NCBIfam" id="TIGR02138">
    <property type="entry name" value="phosphate_pstC"/>
    <property type="match status" value="1"/>
</dbReference>
<dbReference type="InterPro" id="IPR035906">
    <property type="entry name" value="MetI-like_sf"/>
</dbReference>
<dbReference type="Pfam" id="PF00528">
    <property type="entry name" value="BPD_transp_1"/>
    <property type="match status" value="1"/>
</dbReference>
<dbReference type="RefSeq" id="WP_311424304.1">
    <property type="nucleotide sequence ID" value="NZ_JAVREH010000030.1"/>
</dbReference>
<evidence type="ECO:0000259" key="11">
    <source>
        <dbReference type="PROSITE" id="PS50928"/>
    </source>
</evidence>
<keyword evidence="8 9" id="KW-0472">Membrane</keyword>
<feature type="domain" description="ABC transmembrane type-1" evidence="11">
    <location>
        <begin position="111"/>
        <end position="339"/>
    </location>
</feature>
<dbReference type="Gene3D" id="1.10.3720.10">
    <property type="entry name" value="MetI-like"/>
    <property type="match status" value="1"/>
</dbReference>
<dbReference type="InterPro" id="IPR011864">
    <property type="entry name" value="Phosphate_PstC"/>
</dbReference>
<accession>A0ABU2JDU3</accession>
<dbReference type="PANTHER" id="PTHR30425:SF1">
    <property type="entry name" value="PHOSPHATE TRANSPORT SYSTEM PERMEASE PROTEIN PSTC"/>
    <property type="match status" value="1"/>
</dbReference>
<feature type="transmembrane region" description="Helical" evidence="9">
    <location>
        <begin position="200"/>
        <end position="221"/>
    </location>
</feature>
<dbReference type="Proteomes" id="UP001183176">
    <property type="component" value="Unassembled WGS sequence"/>
</dbReference>
<dbReference type="InterPro" id="IPR051124">
    <property type="entry name" value="Phosphate_Transport_Permease"/>
</dbReference>
<feature type="transmembrane region" description="Helical" evidence="9">
    <location>
        <begin position="110"/>
        <end position="136"/>
    </location>
</feature>
<evidence type="ECO:0000256" key="1">
    <source>
        <dbReference type="ARBA" id="ARBA00004651"/>
    </source>
</evidence>
<reference evidence="13" key="1">
    <citation type="submission" date="2023-07" db="EMBL/GenBank/DDBJ databases">
        <title>30 novel species of actinomycetes from the DSMZ collection.</title>
        <authorList>
            <person name="Nouioui I."/>
        </authorList>
    </citation>
    <scope>NUCLEOTIDE SEQUENCE [LARGE SCALE GENOMIC DNA]</scope>
    <source>
        <strain evidence="13">DSM 44399</strain>
    </source>
</reference>
<evidence type="ECO:0000256" key="9">
    <source>
        <dbReference type="RuleBase" id="RU363032"/>
    </source>
</evidence>